<organism evidence="5 6">
    <name type="scientific">Penicillium angulare</name>
    <dbReference type="NCBI Taxonomy" id="116970"/>
    <lineage>
        <taxon>Eukaryota</taxon>
        <taxon>Fungi</taxon>
        <taxon>Dikarya</taxon>
        <taxon>Ascomycota</taxon>
        <taxon>Pezizomycotina</taxon>
        <taxon>Eurotiomycetes</taxon>
        <taxon>Eurotiomycetidae</taxon>
        <taxon>Eurotiales</taxon>
        <taxon>Aspergillaceae</taxon>
        <taxon>Penicillium</taxon>
    </lineage>
</organism>
<keyword evidence="3" id="KW-1133">Transmembrane helix</keyword>
<protein>
    <submittedName>
        <fullName evidence="5">RTA1-domain-containing protein</fullName>
    </submittedName>
</protein>
<reference evidence="5" key="2">
    <citation type="journal article" date="2023" name="IMA Fungus">
        <title>Comparative genomic study of the Penicillium genus elucidates a diverse pangenome and 15 lateral gene transfer events.</title>
        <authorList>
            <person name="Petersen C."/>
            <person name="Sorensen T."/>
            <person name="Nielsen M.R."/>
            <person name="Sondergaard T.E."/>
            <person name="Sorensen J.L."/>
            <person name="Fitzpatrick D.A."/>
            <person name="Frisvad J.C."/>
            <person name="Nielsen K.L."/>
        </authorList>
    </citation>
    <scope>NUCLEOTIDE SEQUENCE</scope>
    <source>
        <strain evidence="5">IBT 30069</strain>
    </source>
</reference>
<accession>A0A9W9KIC3</accession>
<sequence>MALSIVCIYIRSIYRTIELAQGWSGYLIAHEVYFIGLDGVMMIIAVQILNIFHPGWLLPTEMFELPKFQGSSEELEAQNYFWRIEYSG</sequence>
<keyword evidence="4" id="KW-0472">Membrane</keyword>
<evidence type="ECO:0000256" key="3">
    <source>
        <dbReference type="ARBA" id="ARBA00022989"/>
    </source>
</evidence>
<evidence type="ECO:0000256" key="4">
    <source>
        <dbReference type="ARBA" id="ARBA00023136"/>
    </source>
</evidence>
<dbReference type="PANTHER" id="PTHR31465">
    <property type="entry name" value="PROTEIN RTA1-RELATED"/>
    <property type="match status" value="1"/>
</dbReference>
<dbReference type="EMBL" id="JAPQKH010000003">
    <property type="protein sequence ID" value="KAJ5107714.1"/>
    <property type="molecule type" value="Genomic_DNA"/>
</dbReference>
<dbReference type="PANTHER" id="PTHR31465:SF11">
    <property type="entry name" value="DOMAIN PROTEIN, PUTATIVE (AFU_ORTHOLOGUE AFUA_3G10770)-RELATED"/>
    <property type="match status" value="1"/>
</dbReference>
<reference evidence="5" key="1">
    <citation type="submission" date="2022-11" db="EMBL/GenBank/DDBJ databases">
        <authorList>
            <person name="Petersen C."/>
        </authorList>
    </citation>
    <scope>NUCLEOTIDE SEQUENCE</scope>
    <source>
        <strain evidence="5">IBT 30069</strain>
    </source>
</reference>
<evidence type="ECO:0000256" key="1">
    <source>
        <dbReference type="ARBA" id="ARBA00004141"/>
    </source>
</evidence>
<dbReference type="GO" id="GO:0000324">
    <property type="term" value="C:fungal-type vacuole"/>
    <property type="evidence" value="ECO:0007669"/>
    <property type="project" value="TreeGrafter"/>
</dbReference>
<dbReference type="AlphaFoldDB" id="A0A9W9KIC3"/>
<keyword evidence="2" id="KW-0812">Transmembrane</keyword>
<dbReference type="OrthoDB" id="4521223at2759"/>
<keyword evidence="6" id="KW-1185">Reference proteome</keyword>
<evidence type="ECO:0000313" key="6">
    <source>
        <dbReference type="Proteomes" id="UP001149165"/>
    </source>
</evidence>
<comment type="subcellular location">
    <subcellularLocation>
        <location evidence="1">Membrane</location>
        <topology evidence="1">Multi-pass membrane protein</topology>
    </subcellularLocation>
</comment>
<gene>
    <name evidence="5" type="ORF">N7456_004389</name>
</gene>
<name>A0A9W9KIC3_9EURO</name>
<evidence type="ECO:0000256" key="2">
    <source>
        <dbReference type="ARBA" id="ARBA00022692"/>
    </source>
</evidence>
<proteinExistence type="predicted"/>
<comment type="caution">
    <text evidence="5">The sequence shown here is derived from an EMBL/GenBank/DDBJ whole genome shotgun (WGS) entry which is preliminary data.</text>
</comment>
<evidence type="ECO:0000313" key="5">
    <source>
        <dbReference type="EMBL" id="KAJ5107714.1"/>
    </source>
</evidence>
<dbReference type="GO" id="GO:0005886">
    <property type="term" value="C:plasma membrane"/>
    <property type="evidence" value="ECO:0007669"/>
    <property type="project" value="TreeGrafter"/>
</dbReference>
<dbReference type="Pfam" id="PF04479">
    <property type="entry name" value="RTA1"/>
    <property type="match status" value="1"/>
</dbReference>
<dbReference type="InterPro" id="IPR007568">
    <property type="entry name" value="RTA1"/>
</dbReference>
<dbReference type="Proteomes" id="UP001149165">
    <property type="component" value="Unassembled WGS sequence"/>
</dbReference>